<sequence>MDRNIPFWGARGKLKERDPDIAVRAPSFRWFAPEDASPLSISA</sequence>
<proteinExistence type="predicted"/>
<gene>
    <name evidence="1" type="ORF">pOC-C5.8_559</name>
</gene>
<geneLocation type="plasmid" evidence="1">
    <name>pOC-Colt5.8</name>
</geneLocation>
<dbReference type="EMBL" id="MK318973">
    <property type="protein sequence ID" value="QCL10735.1"/>
    <property type="molecule type" value="Genomic_DNA"/>
</dbReference>
<keyword evidence="1" id="KW-0614">Plasmid</keyword>
<protein>
    <submittedName>
        <fullName evidence="1">Uncharacterized protein</fullName>
    </submittedName>
</protein>
<evidence type="ECO:0000313" key="1">
    <source>
        <dbReference type="EMBL" id="QCL10735.1"/>
    </source>
</evidence>
<organism evidence="1">
    <name type="scientific">Rhizobium rhizogenes</name>
    <name type="common">Agrobacterium rhizogenes</name>
    <dbReference type="NCBI Taxonomy" id="359"/>
    <lineage>
        <taxon>Bacteria</taxon>
        <taxon>Pseudomonadati</taxon>
        <taxon>Pseudomonadota</taxon>
        <taxon>Alphaproteobacteria</taxon>
        <taxon>Hyphomicrobiales</taxon>
        <taxon>Rhizobiaceae</taxon>
        <taxon>Rhizobium/Agrobacterium group</taxon>
        <taxon>Rhizobium</taxon>
    </lineage>
</organism>
<name>A0A4P8DK31_RHIRH</name>
<accession>A0A4P8DK31</accession>
<reference evidence="1" key="1">
    <citation type="journal article" date="2019" name="Genome Biol. Evol.">
        <title>Evolutionary Relatedness and Classification of Tumour-Inducing and Opine-Catabolic Plasmids in Three Rhizobium rhizogenes Strains Isolated from the Same Crown Gall Tumour.</title>
        <authorList>
            <person name="Kuzmanovic N."/>
            <person name="Pulawska J."/>
        </authorList>
    </citation>
    <scope>NUCLEOTIDE SEQUENCE</scope>
    <source>
        <strain evidence="1">Colt5.8</strain>
        <plasmid evidence="1">pOC-Colt5.8</plasmid>
    </source>
</reference>
<dbReference type="AlphaFoldDB" id="A0A4P8DK31"/>